<dbReference type="InterPro" id="IPR045175">
    <property type="entry name" value="M28_fam"/>
</dbReference>
<dbReference type="EMBL" id="CP032416">
    <property type="protein sequence ID" value="AYD41263.1"/>
    <property type="molecule type" value="Genomic_DNA"/>
</dbReference>
<dbReference type="OrthoDB" id="233977at2"/>
<dbReference type="Proteomes" id="UP000266301">
    <property type="component" value="Chromosome"/>
</dbReference>
<dbReference type="KEGG" id="cfer:D4Z93_12370"/>
<dbReference type="Gene3D" id="3.40.630.10">
    <property type="entry name" value="Zn peptidases"/>
    <property type="match status" value="1"/>
</dbReference>
<reference evidence="3 4" key="1">
    <citation type="journal article" date="2019" name="Int. J. Syst. Evol. Microbiol.">
        <title>Clostridium fermenticellae sp. nov., isolated from the mud in a fermentation cellar for the production of the Chinese liquor, baijiu.</title>
        <authorList>
            <person name="Xu P.X."/>
            <person name="Chai L.J."/>
            <person name="Qiu T."/>
            <person name="Zhang X.J."/>
            <person name="Lu Z.M."/>
            <person name="Xiao C."/>
            <person name="Wang S.T."/>
            <person name="Shen C.H."/>
            <person name="Shi J.S."/>
            <person name="Xu Z.H."/>
        </authorList>
    </citation>
    <scope>NUCLEOTIDE SEQUENCE [LARGE SCALE GENOMIC DNA]</scope>
    <source>
        <strain evidence="3 4">JN500901</strain>
    </source>
</reference>
<organism evidence="3 4">
    <name type="scientific">Clostridium fermenticellae</name>
    <dbReference type="NCBI Taxonomy" id="2068654"/>
    <lineage>
        <taxon>Bacteria</taxon>
        <taxon>Bacillati</taxon>
        <taxon>Bacillota</taxon>
        <taxon>Clostridia</taxon>
        <taxon>Eubacteriales</taxon>
        <taxon>Clostridiaceae</taxon>
        <taxon>Clostridium</taxon>
    </lineage>
</organism>
<dbReference type="Pfam" id="PF04389">
    <property type="entry name" value="Peptidase_M28"/>
    <property type="match status" value="1"/>
</dbReference>
<evidence type="ECO:0000256" key="1">
    <source>
        <dbReference type="SAM" id="Phobius"/>
    </source>
</evidence>
<protein>
    <submittedName>
        <fullName evidence="3">M28 family peptidase</fullName>
    </submittedName>
</protein>
<proteinExistence type="predicted"/>
<evidence type="ECO:0000313" key="3">
    <source>
        <dbReference type="EMBL" id="AYD41263.1"/>
    </source>
</evidence>
<dbReference type="RefSeq" id="WP_119973948.1">
    <property type="nucleotide sequence ID" value="NZ_CP032416.1"/>
</dbReference>
<feature type="transmembrane region" description="Helical" evidence="1">
    <location>
        <begin position="421"/>
        <end position="441"/>
    </location>
</feature>
<evidence type="ECO:0000259" key="2">
    <source>
        <dbReference type="Pfam" id="PF04389"/>
    </source>
</evidence>
<name>A0A386H6V3_9CLOT</name>
<accession>A0A386H6V3</accession>
<gene>
    <name evidence="3" type="ORF">D4Z93_12370</name>
</gene>
<evidence type="ECO:0000313" key="4">
    <source>
        <dbReference type="Proteomes" id="UP000266301"/>
    </source>
</evidence>
<feature type="domain" description="Peptidase M28" evidence="2">
    <location>
        <begin position="214"/>
        <end position="404"/>
    </location>
</feature>
<keyword evidence="1" id="KW-0812">Transmembrane</keyword>
<dbReference type="PANTHER" id="PTHR12147">
    <property type="entry name" value="METALLOPEPTIDASE M28 FAMILY MEMBER"/>
    <property type="match status" value="1"/>
</dbReference>
<dbReference type="SUPFAM" id="SSF53187">
    <property type="entry name" value="Zn-dependent exopeptidases"/>
    <property type="match status" value="1"/>
</dbReference>
<dbReference type="PANTHER" id="PTHR12147:SF26">
    <property type="entry name" value="PEPTIDASE M28 DOMAIN-CONTAINING PROTEIN"/>
    <property type="match status" value="1"/>
</dbReference>
<dbReference type="AlphaFoldDB" id="A0A386H6V3"/>
<keyword evidence="1" id="KW-1133">Transmembrane helix</keyword>
<dbReference type="GO" id="GO:0006508">
    <property type="term" value="P:proteolysis"/>
    <property type="evidence" value="ECO:0007669"/>
    <property type="project" value="InterPro"/>
</dbReference>
<sequence length="444" mass="50626">MKKNLILFSTVLSLLILNLSLSLCLSVHQFNSGSVKQNINYLSSDNFKGRLGGTLENAEVSLYIRDYFKKNNIMPYSGSYFEAFNTMYPHRLDGNPYLRVTDSNGFIVKNYRYSIDFKEDLINFRCNRINFSKKNASSILGSYLNVFNGDDHFLFYTPEDNKLTFRSSFVSNTAVSMYIMVTKNTLIDMRKYLNNGFNIDCYIPFESKQTSLNNVIGTIRGIHPNKPPLILCAHFDHVGSDLSNNIYNGALDNASGISFMLELGKYITSLGTPDRNIILVGFNAEEFGCLGSKAFVLKNLNNIKDSTVFNFDMIGGNFSKPIYIMGGKKDSNKTRLIHEISSICQKYNINFSYLFEDSSDHEFFRKNNISAVTLSDSDASRIHTLYDKSNLIDIKSIDRCFKVMNPEIIHYAFPNNIMLVYYKQILCVSILTSIIFLKLLFKSN</sequence>
<keyword evidence="4" id="KW-1185">Reference proteome</keyword>
<dbReference type="InterPro" id="IPR007484">
    <property type="entry name" value="Peptidase_M28"/>
</dbReference>
<dbReference type="GO" id="GO:0008235">
    <property type="term" value="F:metalloexopeptidase activity"/>
    <property type="evidence" value="ECO:0007669"/>
    <property type="project" value="InterPro"/>
</dbReference>
<keyword evidence="1" id="KW-0472">Membrane</keyword>